<dbReference type="GeneID" id="92032169"/>
<comment type="caution">
    <text evidence="1">The sequence shown here is derived from an EMBL/GenBank/DDBJ whole genome shotgun (WGS) entry which is preliminary data.</text>
</comment>
<gene>
    <name evidence="1" type="ORF">J3D65DRAFT_614885</name>
</gene>
<dbReference type="RefSeq" id="XP_066659060.1">
    <property type="nucleotide sequence ID" value="XM_066799263.1"/>
</dbReference>
<evidence type="ECO:0000313" key="1">
    <source>
        <dbReference type="EMBL" id="KAK7542767.1"/>
    </source>
</evidence>
<name>A0ABR1M5A3_9PEZI</name>
<protein>
    <submittedName>
        <fullName evidence="1">Uncharacterized protein</fullName>
    </submittedName>
</protein>
<proteinExistence type="predicted"/>
<keyword evidence="2" id="KW-1185">Reference proteome</keyword>
<dbReference type="EMBL" id="JBBPEH010000002">
    <property type="protein sequence ID" value="KAK7542767.1"/>
    <property type="molecule type" value="Genomic_DNA"/>
</dbReference>
<sequence>MDETSQRLSTIRDHLTKALSSSDSQPHLSKALNGLYAVEDSESHTAIATDYIIRLLRHFLTSTNSVPSRHWAGIIIARLCRKSAESAGTFSKVPRGDWRFNLVYGLGNLILEEGVHEDLRLICGLIIKRCVFHGVDHRIFWPAHEVHAPFPIDDGEQWTHQFYNFVRADDGLRAVRYV</sequence>
<evidence type="ECO:0000313" key="2">
    <source>
        <dbReference type="Proteomes" id="UP001360953"/>
    </source>
</evidence>
<reference evidence="1 2" key="1">
    <citation type="submission" date="2024-04" db="EMBL/GenBank/DDBJ databases">
        <title>Phyllosticta paracitricarpa is synonymous to the EU quarantine fungus P. citricarpa based on phylogenomic analyses.</title>
        <authorList>
            <consortium name="Lawrence Berkeley National Laboratory"/>
            <person name="Van ingen-buijs V.A."/>
            <person name="Van westerhoven A.C."/>
            <person name="Haridas S."/>
            <person name="Skiadas P."/>
            <person name="Martin F."/>
            <person name="Groenewald J.Z."/>
            <person name="Crous P.W."/>
            <person name="Seidl M.F."/>
        </authorList>
    </citation>
    <scope>NUCLEOTIDE SEQUENCE [LARGE SCALE GENOMIC DNA]</scope>
    <source>
        <strain evidence="1 2">CPC 17464</strain>
    </source>
</reference>
<accession>A0ABR1M5A3</accession>
<organism evidence="1 2">
    <name type="scientific">Phyllosticta citribraziliensis</name>
    <dbReference type="NCBI Taxonomy" id="989973"/>
    <lineage>
        <taxon>Eukaryota</taxon>
        <taxon>Fungi</taxon>
        <taxon>Dikarya</taxon>
        <taxon>Ascomycota</taxon>
        <taxon>Pezizomycotina</taxon>
        <taxon>Dothideomycetes</taxon>
        <taxon>Dothideomycetes incertae sedis</taxon>
        <taxon>Botryosphaeriales</taxon>
        <taxon>Phyllostictaceae</taxon>
        <taxon>Phyllosticta</taxon>
    </lineage>
</organism>
<dbReference type="Proteomes" id="UP001360953">
    <property type="component" value="Unassembled WGS sequence"/>
</dbReference>